<accession>A0ABQ9E3J4</accession>
<dbReference type="InterPro" id="IPR011990">
    <property type="entry name" value="TPR-like_helical_dom_sf"/>
</dbReference>
<dbReference type="Gene3D" id="1.25.40.10">
    <property type="entry name" value="Tetratricopeptide repeat domain"/>
    <property type="match status" value="1"/>
</dbReference>
<dbReference type="Proteomes" id="UP001217089">
    <property type="component" value="Unassembled WGS sequence"/>
</dbReference>
<evidence type="ECO:0000256" key="2">
    <source>
        <dbReference type="ARBA" id="ARBA00022803"/>
    </source>
</evidence>
<dbReference type="SUPFAM" id="SSF48452">
    <property type="entry name" value="TPR-like"/>
    <property type="match status" value="1"/>
</dbReference>
<feature type="repeat" description="TPR" evidence="3">
    <location>
        <begin position="338"/>
        <end position="371"/>
    </location>
</feature>
<dbReference type="InterPro" id="IPR019734">
    <property type="entry name" value="TPR_rpt"/>
</dbReference>
<dbReference type="SUPFAM" id="SSF51197">
    <property type="entry name" value="Clavaminate synthase-like"/>
    <property type="match status" value="1"/>
</dbReference>
<reference evidence="5 6" key="1">
    <citation type="submission" date="2022-12" db="EMBL/GenBank/DDBJ databases">
        <title>Chromosome-level genome of Tegillarca granosa.</title>
        <authorList>
            <person name="Kim J."/>
        </authorList>
    </citation>
    <scope>NUCLEOTIDE SEQUENCE [LARGE SCALE GENOMIC DNA]</scope>
    <source>
        <strain evidence="5">Teg-2019</strain>
        <tissue evidence="5">Adductor muscle</tissue>
    </source>
</reference>
<comment type="caution">
    <text evidence="5">The sequence shown here is derived from an EMBL/GenBank/DDBJ whole genome shotgun (WGS) entry which is preliminary data.</text>
</comment>
<dbReference type="PANTHER" id="PTHR44943:SF8">
    <property type="entry name" value="TPR REPEAT-CONTAINING PROTEIN MJ0263"/>
    <property type="match status" value="1"/>
</dbReference>
<organism evidence="5 6">
    <name type="scientific">Tegillarca granosa</name>
    <name type="common">Malaysian cockle</name>
    <name type="synonym">Anadara granosa</name>
    <dbReference type="NCBI Taxonomy" id="220873"/>
    <lineage>
        <taxon>Eukaryota</taxon>
        <taxon>Metazoa</taxon>
        <taxon>Spiralia</taxon>
        <taxon>Lophotrochozoa</taxon>
        <taxon>Mollusca</taxon>
        <taxon>Bivalvia</taxon>
        <taxon>Autobranchia</taxon>
        <taxon>Pteriomorphia</taxon>
        <taxon>Arcoida</taxon>
        <taxon>Arcoidea</taxon>
        <taxon>Arcidae</taxon>
        <taxon>Tegillarca</taxon>
    </lineage>
</organism>
<gene>
    <name evidence="5" type="ORF">KUTeg_024399</name>
</gene>
<feature type="compositionally biased region" description="Polar residues" evidence="4">
    <location>
        <begin position="41"/>
        <end position="57"/>
    </location>
</feature>
<keyword evidence="6" id="KW-1185">Reference proteome</keyword>
<feature type="repeat" description="TPR" evidence="3">
    <location>
        <begin position="372"/>
        <end position="405"/>
    </location>
</feature>
<dbReference type="InterPro" id="IPR051685">
    <property type="entry name" value="Ycf3/AcsC/BcsC/TPR_MFPF"/>
</dbReference>
<dbReference type="Pfam" id="PF13181">
    <property type="entry name" value="TPR_8"/>
    <property type="match status" value="1"/>
</dbReference>
<dbReference type="PANTHER" id="PTHR44943">
    <property type="entry name" value="CELLULOSE SYNTHASE OPERON PROTEIN C"/>
    <property type="match status" value="1"/>
</dbReference>
<keyword evidence="2 3" id="KW-0802">TPR repeat</keyword>
<evidence type="ECO:0000313" key="6">
    <source>
        <dbReference type="Proteomes" id="UP001217089"/>
    </source>
</evidence>
<protein>
    <submittedName>
        <fullName evidence="5">Uncharacterized protein</fullName>
    </submittedName>
</protein>
<dbReference type="SMART" id="SM00028">
    <property type="entry name" value="TPR"/>
    <property type="match status" value="3"/>
</dbReference>
<feature type="region of interest" description="Disordered" evidence="4">
    <location>
        <begin position="1"/>
        <end position="69"/>
    </location>
</feature>
<dbReference type="Gene3D" id="2.60.120.650">
    <property type="entry name" value="Cupin"/>
    <property type="match status" value="1"/>
</dbReference>
<dbReference type="EMBL" id="JARBDR010000923">
    <property type="protein sequence ID" value="KAJ8297868.1"/>
    <property type="molecule type" value="Genomic_DNA"/>
</dbReference>
<dbReference type="PROSITE" id="PS50005">
    <property type="entry name" value="TPR"/>
    <property type="match status" value="2"/>
</dbReference>
<feature type="compositionally biased region" description="Basic and acidic residues" evidence="4">
    <location>
        <begin position="58"/>
        <end position="69"/>
    </location>
</feature>
<evidence type="ECO:0000256" key="3">
    <source>
        <dbReference type="PROSITE-ProRule" id="PRU00339"/>
    </source>
</evidence>
<sequence length="441" mass="50874">MTRKRNRAHGSDEEEEESYLQDNGGNTSRKNTRKSRKSSTELNVQSPILTGSLNIENRSPRSEERSEALEWRPARENILRKYGSQICNIDRKNIRDITEEQFEKDYRFIKPLIVSFSDGAKSWTDPERWTISSLIKEYGDWLVSSGNSMEIVRRGGNGDIHTSFNDFVTHMIRQRDNTGEPLKFYNQSSLPRTLKPPSIFKIVDGIDDSIFFLGASGSGVTFHKHADSWNGPESFYHGTINIGDTVAMGIQKKKALTDVEKLFYKDNQFLQEMQGKISEEERNKIKQDRVDLYMKIHELLPSSAEVCQKIAGAKVDVDDIPSAIKFLELAIEKEPYFVNAYIDLGKLLARKNRLEEAEDNFKKALALNKKLWDVYAGYGDVLLQGEKFQEAIDIYRQGFDLRPDMVSFLHHIREAFVRMGDQKGARRTEMEIGRHKMRTRR</sequence>
<proteinExistence type="predicted"/>
<keyword evidence="1" id="KW-0677">Repeat</keyword>
<evidence type="ECO:0000256" key="4">
    <source>
        <dbReference type="SAM" id="MobiDB-lite"/>
    </source>
</evidence>
<evidence type="ECO:0000256" key="1">
    <source>
        <dbReference type="ARBA" id="ARBA00022737"/>
    </source>
</evidence>
<evidence type="ECO:0000313" key="5">
    <source>
        <dbReference type="EMBL" id="KAJ8297868.1"/>
    </source>
</evidence>
<name>A0ABQ9E3J4_TEGGR</name>